<keyword evidence="3" id="KW-1185">Reference proteome</keyword>
<protein>
    <submittedName>
        <fullName evidence="2">Uncharacterized protein</fullName>
    </submittedName>
</protein>
<name>A0A8K1GQ87_9PASS</name>
<accession>A0A8K1GQ87</accession>
<evidence type="ECO:0000313" key="3">
    <source>
        <dbReference type="Proteomes" id="UP000796761"/>
    </source>
</evidence>
<dbReference type="Proteomes" id="UP000796761">
    <property type="component" value="Unassembled WGS sequence"/>
</dbReference>
<reference evidence="2" key="1">
    <citation type="submission" date="2019-04" db="EMBL/GenBank/DDBJ databases">
        <title>Genome assembly of Zosterops borbonicus 15179.</title>
        <authorList>
            <person name="Leroy T."/>
            <person name="Anselmetti Y."/>
            <person name="Tilak M.-K."/>
            <person name="Nabholz B."/>
        </authorList>
    </citation>
    <scope>NUCLEOTIDE SEQUENCE</scope>
    <source>
        <strain evidence="2">HGM_15179</strain>
        <tissue evidence="2">Muscle</tissue>
    </source>
</reference>
<gene>
    <name evidence="2" type="ORF">HGM15179_003849</name>
</gene>
<dbReference type="EMBL" id="SWJQ01000079">
    <property type="protein sequence ID" value="TRZ23280.1"/>
    <property type="molecule type" value="Genomic_DNA"/>
</dbReference>
<comment type="caution">
    <text evidence="2">The sequence shown here is derived from an EMBL/GenBank/DDBJ whole genome shotgun (WGS) entry which is preliminary data.</text>
</comment>
<proteinExistence type="predicted"/>
<sequence length="152" mass="16955">MHQFCVPYHPVLRSPTSSEPPNPAVGVSSRFLPKPGFLHMPLNPLANCGEQPEKGGSIFTLQLLTCAKSVEDVPLCFVHPQLHWLTRMMGKLLGKLQQNKILASVPTQWHRDRHICQDLQCDTAHQDSMSGHWDQEPGKAWRSPKGSQSSAT</sequence>
<organism evidence="2 3">
    <name type="scientific">Zosterops borbonicus</name>
    <dbReference type="NCBI Taxonomy" id="364589"/>
    <lineage>
        <taxon>Eukaryota</taxon>
        <taxon>Metazoa</taxon>
        <taxon>Chordata</taxon>
        <taxon>Craniata</taxon>
        <taxon>Vertebrata</taxon>
        <taxon>Euteleostomi</taxon>
        <taxon>Archelosauria</taxon>
        <taxon>Archosauria</taxon>
        <taxon>Dinosauria</taxon>
        <taxon>Saurischia</taxon>
        <taxon>Theropoda</taxon>
        <taxon>Coelurosauria</taxon>
        <taxon>Aves</taxon>
        <taxon>Neognathae</taxon>
        <taxon>Neoaves</taxon>
        <taxon>Telluraves</taxon>
        <taxon>Australaves</taxon>
        <taxon>Passeriformes</taxon>
        <taxon>Sylvioidea</taxon>
        <taxon>Zosteropidae</taxon>
        <taxon>Zosterops</taxon>
    </lineage>
</organism>
<dbReference type="AlphaFoldDB" id="A0A8K1GQ87"/>
<feature type="region of interest" description="Disordered" evidence="1">
    <location>
        <begin position="126"/>
        <end position="152"/>
    </location>
</feature>
<evidence type="ECO:0000256" key="1">
    <source>
        <dbReference type="SAM" id="MobiDB-lite"/>
    </source>
</evidence>
<evidence type="ECO:0000313" key="2">
    <source>
        <dbReference type="EMBL" id="TRZ23280.1"/>
    </source>
</evidence>